<feature type="compositionally biased region" description="Basic and acidic residues" evidence="9">
    <location>
        <begin position="123"/>
        <end position="139"/>
    </location>
</feature>
<dbReference type="Pfam" id="PF17849">
    <property type="entry name" value="OB_Dis3"/>
    <property type="match status" value="1"/>
</dbReference>
<name>A0A813MTY3_9BILA</name>
<dbReference type="GO" id="GO:1990074">
    <property type="term" value="P:polyuridylation-dependent mRNA catabolic process"/>
    <property type="evidence" value="ECO:0007669"/>
    <property type="project" value="UniProtKB-UniRule"/>
</dbReference>
<dbReference type="Gene3D" id="2.40.50.700">
    <property type="match status" value="1"/>
</dbReference>
<keyword evidence="2 8" id="KW-0540">Nuclease</keyword>
<dbReference type="EMBL" id="CAJNOC010000200">
    <property type="protein sequence ID" value="CAF0726150.1"/>
    <property type="molecule type" value="Genomic_DNA"/>
</dbReference>
<dbReference type="Gene3D" id="2.40.50.690">
    <property type="match status" value="1"/>
</dbReference>
<evidence type="ECO:0000313" key="11">
    <source>
        <dbReference type="EMBL" id="CAF0726150.1"/>
    </source>
</evidence>
<evidence type="ECO:0000259" key="10">
    <source>
        <dbReference type="SMART" id="SM00955"/>
    </source>
</evidence>
<proteinExistence type="inferred from homology"/>
<dbReference type="Proteomes" id="UP000663879">
    <property type="component" value="Unassembled WGS sequence"/>
</dbReference>
<dbReference type="PANTHER" id="PTHR23355">
    <property type="entry name" value="RIBONUCLEASE"/>
    <property type="match status" value="1"/>
</dbReference>
<keyword evidence="6 8" id="KW-0460">Magnesium</keyword>
<feature type="region of interest" description="Disordered" evidence="9">
    <location>
        <begin position="104"/>
        <end position="163"/>
    </location>
</feature>
<accession>A0A813MTY3</accession>
<gene>
    <name evidence="11" type="ORF">OXX778_LOCUS2524</name>
</gene>
<feature type="site" description="Important for catalytic activity" evidence="8">
    <location>
        <position position="474"/>
    </location>
</feature>
<sequence length="987" mass="113207">METDIAIIDTAIIEVKTMPNSIDIQFKSVTISNEKLKHKNSPKLKSQSNSVQKLDNENRDYEFNKIIRSSKETKPKTKPIKIVHPSPNFVSLSEAPYNRIYKSHDKSEKSENPIFQKNNPKNIESKEKIIKPNEKKDKISNLSQLNKNEPKSKQKSQIKKSASTLVSMNSQQIVYDQYWDDNSIELGLQNGVLKQGKLRINPRSYEDAFLTDPNGGSDIFISGLKDRNRALNNDLVAVKIKDKYSWKIVELFKEKIIEIIKQFENDNNINTELLDLVKNGYQNKNSRYLNEKKDLIDLAPLSYSRKELLEKVPDEWLQRTGIVVGIIEKKNNRWAAGHIKLFPDKNKEYALFSPNDSRIPRMKINISECPPDFYTNPQTYANTLFVAQILDIPSNSRYAIGELKKSIGQEGNIEVETEAVLIENGIDFSEFDDSVIKSLPDTPWSIPNDEYKYRKDLRDVCIFTIDPATARDLDDALHCIQLDDDLYEVGVHIADVSYFVPEDSPIDKCAADRATSVYLVQKVIPMLPRLLCEQLCSLNPDTDRLTFSAIWKIKSNGDIVDEWFGRSVINSAVKLSYDHAQAMIENPEKNFEQAELPSIRKKFTIEHIKTSVLNLQKIAVKLREKRFKNGCLVLNQVKLNYILNKESGLPFGYSVYQQKDSNRLVEEFMLLANIAVAHHIYKKFPLKAILRRHPTPNTKQLADLGETIKSNGFECDVSSSNTIQTFLQTIQTENSISSLTLTCLLTKTMQLAQYFCSGSNIPVEQFYHYGLAVPLYTHFTSPIRRYPDVLVHRLLAASLGYCSETNRDPILLQSIAENCNDKKYSARVCSERSSEMFFSLFVNECGPFEEVACVIQIKDHSFDVLIVNLGITKRIYCDKLDIIEESVKFINSGLRQELSFKWKANEKHTEEVVQKLELFYTVNVILSKHETDPLKFNITVKHPDEKLISKKMSNEIKEAKEMIDYQNDDVGTNLLLQRIDTDPYICD</sequence>
<dbReference type="InterPro" id="IPR001900">
    <property type="entry name" value="RNase_II/R"/>
</dbReference>
<keyword evidence="8" id="KW-0464">Manganese</keyword>
<keyword evidence="4 8" id="KW-0378">Hydrolase</keyword>
<dbReference type="InterPro" id="IPR033771">
    <property type="entry name" value="Rrp44_CSD1"/>
</dbReference>
<dbReference type="InterPro" id="IPR012340">
    <property type="entry name" value="NA-bd_OB-fold"/>
</dbReference>
<dbReference type="GO" id="GO:0000932">
    <property type="term" value="C:P-body"/>
    <property type="evidence" value="ECO:0007669"/>
    <property type="project" value="UniProtKB-SubCell"/>
</dbReference>
<dbReference type="Pfam" id="PF00773">
    <property type="entry name" value="RNB"/>
    <property type="match status" value="1"/>
</dbReference>
<evidence type="ECO:0000256" key="9">
    <source>
        <dbReference type="SAM" id="MobiDB-lite"/>
    </source>
</evidence>
<dbReference type="GO" id="GO:0046872">
    <property type="term" value="F:metal ion binding"/>
    <property type="evidence" value="ECO:0007669"/>
    <property type="project" value="UniProtKB-KW"/>
</dbReference>
<keyword evidence="3 8" id="KW-0479">Metal-binding</keyword>
<dbReference type="SMART" id="SM00955">
    <property type="entry name" value="RNB"/>
    <property type="match status" value="1"/>
</dbReference>
<dbReference type="InterPro" id="IPR041093">
    <property type="entry name" value="Dis3l2-like_C"/>
</dbReference>
<evidence type="ECO:0000256" key="7">
    <source>
        <dbReference type="ARBA" id="ARBA00022884"/>
    </source>
</evidence>
<comment type="function">
    <text evidence="8">3'-5'-exoribonuclease that specifically recognizes RNAs polyuridylated at their 3' end and mediates their degradation. Component of an exosome-independent RNA degradation pathway that mediates degradation of cytoplasmic mRNAs that have been deadenylated and subsequently uridylated at their 3'.</text>
</comment>
<feature type="compositionally biased region" description="Polar residues" evidence="9">
    <location>
        <begin position="43"/>
        <end position="53"/>
    </location>
</feature>
<comment type="caution">
    <text evidence="11">The sequence shown here is derived from an EMBL/GenBank/DDBJ whole genome shotgun (WGS) entry which is preliminary data.</text>
</comment>
<dbReference type="Gene3D" id="2.40.50.140">
    <property type="entry name" value="Nucleic acid-binding proteins"/>
    <property type="match status" value="1"/>
</dbReference>
<reference evidence="11" key="1">
    <citation type="submission" date="2021-02" db="EMBL/GenBank/DDBJ databases">
        <authorList>
            <person name="Nowell W R."/>
        </authorList>
    </citation>
    <scope>NUCLEOTIDE SEQUENCE</scope>
    <source>
        <strain evidence="11">Ploen Becks lab</strain>
    </source>
</reference>
<dbReference type="PROSITE" id="PS01175">
    <property type="entry name" value="RIBONUCLEASE_II"/>
    <property type="match status" value="1"/>
</dbReference>
<dbReference type="GO" id="GO:0000956">
    <property type="term" value="P:nuclear-transcribed mRNA catabolic process"/>
    <property type="evidence" value="ECO:0007669"/>
    <property type="project" value="UniProtKB-UniRule"/>
</dbReference>
<dbReference type="HAMAP" id="MF_03045">
    <property type="entry name" value="DIS3L2"/>
    <property type="match status" value="1"/>
</dbReference>
<comment type="subcellular location">
    <subcellularLocation>
        <location evidence="8">Cytoplasm</location>
    </subcellularLocation>
    <subcellularLocation>
        <location evidence="8">Cytoplasm</location>
        <location evidence="8">P-body</location>
    </subcellularLocation>
</comment>
<dbReference type="InterPro" id="IPR041505">
    <property type="entry name" value="Dis3_CSD2"/>
</dbReference>
<dbReference type="PANTHER" id="PTHR23355:SF9">
    <property type="entry name" value="DIS3-LIKE EXONUCLEASE 2"/>
    <property type="match status" value="1"/>
</dbReference>
<dbReference type="InterPro" id="IPR050180">
    <property type="entry name" value="RNR_Ribonuclease"/>
</dbReference>
<dbReference type="InterPro" id="IPR028591">
    <property type="entry name" value="DIS3L2"/>
</dbReference>
<dbReference type="GO" id="GO:0000175">
    <property type="term" value="F:3'-5'-RNA exonuclease activity"/>
    <property type="evidence" value="ECO:0007669"/>
    <property type="project" value="UniProtKB-UniRule"/>
</dbReference>
<feature type="region of interest" description="Disordered" evidence="9">
    <location>
        <begin position="37"/>
        <end position="57"/>
    </location>
</feature>
<dbReference type="GO" id="GO:0008266">
    <property type="term" value="F:poly(U) RNA binding"/>
    <property type="evidence" value="ECO:0007669"/>
    <property type="project" value="UniProtKB-ARBA"/>
</dbReference>
<feature type="domain" description="RNB" evidence="10">
    <location>
        <begin position="454"/>
        <end position="801"/>
    </location>
</feature>
<keyword evidence="7 8" id="KW-0694">RNA-binding</keyword>
<dbReference type="Pfam" id="PF17216">
    <property type="entry name" value="Rrp44_CSD1"/>
    <property type="match status" value="1"/>
</dbReference>
<evidence type="ECO:0000256" key="6">
    <source>
        <dbReference type="ARBA" id="ARBA00022842"/>
    </source>
</evidence>
<evidence type="ECO:0000256" key="8">
    <source>
        <dbReference type="HAMAP-Rule" id="MF_03045"/>
    </source>
</evidence>
<evidence type="ECO:0000256" key="4">
    <source>
        <dbReference type="ARBA" id="ARBA00022801"/>
    </source>
</evidence>
<organism evidence="11 12">
    <name type="scientific">Brachionus calyciflorus</name>
    <dbReference type="NCBI Taxonomy" id="104777"/>
    <lineage>
        <taxon>Eukaryota</taxon>
        <taxon>Metazoa</taxon>
        <taxon>Spiralia</taxon>
        <taxon>Gnathifera</taxon>
        <taxon>Rotifera</taxon>
        <taxon>Eurotatoria</taxon>
        <taxon>Monogononta</taxon>
        <taxon>Pseudotrocha</taxon>
        <taxon>Ploima</taxon>
        <taxon>Brachionidae</taxon>
        <taxon>Brachionus</taxon>
    </lineage>
</organism>
<feature type="binding site" evidence="8">
    <location>
        <position position="466"/>
    </location>
    <ligand>
        <name>Mg(2+)</name>
        <dbReference type="ChEBI" id="CHEBI:18420"/>
    </ligand>
</feature>
<keyword evidence="12" id="KW-1185">Reference proteome</keyword>
<comment type="similarity">
    <text evidence="8">Belongs to the RNR ribonuclease family. DIS3L2 subfamily.</text>
</comment>
<dbReference type="AlphaFoldDB" id="A0A813MTY3"/>
<dbReference type="GO" id="GO:0010587">
    <property type="term" value="P:miRNA catabolic process"/>
    <property type="evidence" value="ECO:0007669"/>
    <property type="project" value="TreeGrafter"/>
</dbReference>
<evidence type="ECO:0000256" key="1">
    <source>
        <dbReference type="ARBA" id="ARBA00022490"/>
    </source>
</evidence>
<keyword evidence="5 8" id="KW-0269">Exonuclease</keyword>
<evidence type="ECO:0000256" key="5">
    <source>
        <dbReference type="ARBA" id="ARBA00022839"/>
    </source>
</evidence>
<dbReference type="SUPFAM" id="SSF50249">
    <property type="entry name" value="Nucleic acid-binding proteins"/>
    <property type="match status" value="2"/>
</dbReference>
<protein>
    <recommendedName>
        <fullName evidence="8">DIS3-like exonuclease 2</fullName>
        <ecNumber evidence="8">3.1.13.-</ecNumber>
    </recommendedName>
</protein>
<evidence type="ECO:0000256" key="2">
    <source>
        <dbReference type="ARBA" id="ARBA00022722"/>
    </source>
</evidence>
<evidence type="ECO:0000313" key="12">
    <source>
        <dbReference type="Proteomes" id="UP000663879"/>
    </source>
</evidence>
<dbReference type="InterPro" id="IPR022966">
    <property type="entry name" value="RNase_II/R_CS"/>
</dbReference>
<keyword evidence="1 8" id="KW-0963">Cytoplasm</keyword>
<dbReference type="Pfam" id="PF17877">
    <property type="entry name" value="Dis3l2_C_term"/>
    <property type="match status" value="1"/>
</dbReference>
<comment type="cofactor">
    <cofactor evidence="8">
        <name>Mg(2+)</name>
        <dbReference type="ChEBI" id="CHEBI:18420"/>
    </cofactor>
    <cofactor evidence="8">
        <name>Mn(2+)</name>
        <dbReference type="ChEBI" id="CHEBI:29035"/>
    </cofactor>
</comment>
<dbReference type="FunFam" id="2.40.50.700:FF:000003">
    <property type="entry name" value="DIS3-like exonuclease 2"/>
    <property type="match status" value="1"/>
</dbReference>
<evidence type="ECO:0000256" key="3">
    <source>
        <dbReference type="ARBA" id="ARBA00022723"/>
    </source>
</evidence>
<feature type="binding site" evidence="8">
    <location>
        <position position="475"/>
    </location>
    <ligand>
        <name>Mg(2+)</name>
        <dbReference type="ChEBI" id="CHEBI:18420"/>
    </ligand>
</feature>
<feature type="compositionally biased region" description="Polar residues" evidence="9">
    <location>
        <begin position="113"/>
        <end position="122"/>
    </location>
</feature>
<dbReference type="OrthoDB" id="372421at2759"/>
<dbReference type="EC" id="3.1.13.-" evidence="8"/>